<protein>
    <submittedName>
        <fullName evidence="3">Protein far1-related sequence 5</fullName>
    </submittedName>
</protein>
<comment type="caution">
    <text evidence="3">The sequence shown here is derived from an EMBL/GenBank/DDBJ whole genome shotgun (WGS) entry which is preliminary data.</text>
</comment>
<dbReference type="EMBL" id="BMAC01000486">
    <property type="protein sequence ID" value="GFP97398.1"/>
    <property type="molecule type" value="Genomic_DNA"/>
</dbReference>
<dbReference type="Proteomes" id="UP000653305">
    <property type="component" value="Unassembled WGS sequence"/>
</dbReference>
<sequence>MSTNHGPKNMHEIINDIFGFSDEENDMDWASSVHGADEVANDEIEDIFKEGEEIAIGENSSGDATHAEFDAYDGIKFKNNIEGEEPINNNGDGPLVGMIFPTVETLLIVYQQHARIKGFSVARCSSIKGKDGCHKYQTIACDKGRKSFSKGPSKRIECPARLSVVLKESVWTVTRVFNNHNHALDSKMTRMMPSHRNLTLEMKWTLESNDIAGIRPSKSIRLLENLFMKLQQEERDFFYLIETDVEGRLAKVLWVHPRCKAAYEEFHDVVCFDTTYLVNRYNMPFGTIIGVNQHGQSILLGCALISHENISSFKWLFSTWLDAMGGLHPNGILTDQCPSITAAVKEVMHNTRHHFCLCHIMQKVSMKFSHITEFDSAVSEFKKLVYESHTISEFERQWNEFIEKYSLENNQWLSNLYKERENWASVYLDHFFLGRHGFISKKKFEAQGLLCRHVFLVMSFCNITHLNERYICRRWRKDIFRPHTRILFCGGYPYMTEAYKSYKELENVFQECVDLCTDSVPRMDYLKQRLELLKNDVINWREEGGVIRDPVVARGRGRPRTNRIKGRIELKYGSRGGRRGVGGRGCSARVERNTNQSKNDNEGAQAVFANSRKKKGSSREGRGCSTRVDLNTNQSTNDNEIEHQHTQHMVDKGLVVLYGLYSYIVRTKNVESDGHCGFRAIAGLLGYSEESWGRVRGELYNELLKNQELYSRVFKENGVVENTFTKLNYYKDVAPKRYWFSLPEMGHLVASCYNVALVCLDERMSQTYLPLRIAISYPPRMLCIGIVNKNHFIQEDCPLPPVPYTWDSFRHEISAGHQRAAVRGRRPALNVPKPSTTTSKLRPEKWPKRRRPTFNPKHEVALSSVRFCHSARTRFHNNSTFSLTATSLVDDTRKSVPYGKISKPHLQKQGQNLIFGCLNSDVHQDDDGAVLRRS</sequence>
<feature type="region of interest" description="Disordered" evidence="1">
    <location>
        <begin position="577"/>
        <end position="624"/>
    </location>
</feature>
<evidence type="ECO:0000259" key="2">
    <source>
        <dbReference type="Pfam" id="PF10551"/>
    </source>
</evidence>
<dbReference type="InterPro" id="IPR018289">
    <property type="entry name" value="MULE_transposase_dom"/>
</dbReference>
<reference evidence="3" key="1">
    <citation type="submission" date="2020-07" db="EMBL/GenBank/DDBJ databases">
        <title>Ethylene signaling mediates host invasion by parasitic plants.</title>
        <authorList>
            <person name="Yoshida S."/>
        </authorList>
    </citation>
    <scope>NUCLEOTIDE SEQUENCE</scope>
    <source>
        <strain evidence="3">Okayama</strain>
    </source>
</reference>
<organism evidence="3 4">
    <name type="scientific">Phtheirospermum japonicum</name>
    <dbReference type="NCBI Taxonomy" id="374723"/>
    <lineage>
        <taxon>Eukaryota</taxon>
        <taxon>Viridiplantae</taxon>
        <taxon>Streptophyta</taxon>
        <taxon>Embryophyta</taxon>
        <taxon>Tracheophyta</taxon>
        <taxon>Spermatophyta</taxon>
        <taxon>Magnoliopsida</taxon>
        <taxon>eudicotyledons</taxon>
        <taxon>Gunneridae</taxon>
        <taxon>Pentapetalae</taxon>
        <taxon>asterids</taxon>
        <taxon>lamiids</taxon>
        <taxon>Lamiales</taxon>
        <taxon>Orobanchaceae</taxon>
        <taxon>Orobanchaceae incertae sedis</taxon>
        <taxon>Phtheirospermum</taxon>
    </lineage>
</organism>
<feature type="region of interest" description="Disordered" evidence="1">
    <location>
        <begin position="828"/>
        <end position="852"/>
    </location>
</feature>
<keyword evidence="4" id="KW-1185">Reference proteome</keyword>
<evidence type="ECO:0000256" key="1">
    <source>
        <dbReference type="SAM" id="MobiDB-lite"/>
    </source>
</evidence>
<dbReference type="OrthoDB" id="910943at2759"/>
<name>A0A830CJE3_9LAMI</name>
<proteinExistence type="predicted"/>
<feature type="domain" description="MULE transposase" evidence="2">
    <location>
        <begin position="269"/>
        <end position="363"/>
    </location>
</feature>
<dbReference type="CDD" id="cd22744">
    <property type="entry name" value="OTU"/>
    <property type="match status" value="1"/>
</dbReference>
<dbReference type="PANTHER" id="PTHR47718:SF13">
    <property type="entry name" value="OS09G0290500 PROTEIN"/>
    <property type="match status" value="1"/>
</dbReference>
<accession>A0A830CJE3</accession>
<evidence type="ECO:0000313" key="4">
    <source>
        <dbReference type="Proteomes" id="UP000653305"/>
    </source>
</evidence>
<dbReference type="Pfam" id="PF10551">
    <property type="entry name" value="MULE"/>
    <property type="match status" value="1"/>
</dbReference>
<dbReference type="Gene3D" id="3.90.70.80">
    <property type="match status" value="1"/>
</dbReference>
<evidence type="ECO:0000313" key="3">
    <source>
        <dbReference type="EMBL" id="GFP97398.1"/>
    </source>
</evidence>
<dbReference type="PANTHER" id="PTHR47718">
    <property type="entry name" value="OS01G0519700 PROTEIN"/>
    <property type="match status" value="1"/>
</dbReference>
<gene>
    <name evidence="3" type="ORF">PHJA_001883900</name>
</gene>
<dbReference type="AlphaFoldDB" id="A0A830CJE3"/>